<dbReference type="Proteomes" id="UP000634136">
    <property type="component" value="Unassembled WGS sequence"/>
</dbReference>
<protein>
    <submittedName>
        <fullName evidence="2">Alpha-dioxygenase 2</fullName>
    </submittedName>
</protein>
<gene>
    <name evidence="2" type="ORF">G2W53_009448</name>
</gene>
<comment type="caution">
    <text evidence="2">The sequence shown here is derived from an EMBL/GenBank/DDBJ whole genome shotgun (WGS) entry which is preliminary data.</text>
</comment>
<keyword evidence="2" id="KW-0560">Oxidoreductase</keyword>
<keyword evidence="3" id="KW-1185">Reference proteome</keyword>
<proteinExistence type="predicted"/>
<reference evidence="2" key="1">
    <citation type="submission" date="2020-09" db="EMBL/GenBank/DDBJ databases">
        <title>Genome-Enabled Discovery of Anthraquinone Biosynthesis in Senna tora.</title>
        <authorList>
            <person name="Kang S.-H."/>
            <person name="Pandey R.P."/>
            <person name="Lee C.-M."/>
            <person name="Sim J.-S."/>
            <person name="Jeong J.-T."/>
            <person name="Choi B.-S."/>
            <person name="Jung M."/>
            <person name="Ginzburg D."/>
            <person name="Zhao K."/>
            <person name="Won S.Y."/>
            <person name="Oh T.-J."/>
            <person name="Yu Y."/>
            <person name="Kim N.-H."/>
            <person name="Lee O.R."/>
            <person name="Lee T.-H."/>
            <person name="Bashyal P."/>
            <person name="Kim T.-S."/>
            <person name="Lee W.-H."/>
            <person name="Kawkins C."/>
            <person name="Kim C.-K."/>
            <person name="Kim J.S."/>
            <person name="Ahn B.O."/>
            <person name="Rhee S.Y."/>
            <person name="Sohng J.K."/>
        </authorList>
    </citation>
    <scope>NUCLEOTIDE SEQUENCE</scope>
    <source>
        <tissue evidence="2">Leaf</tissue>
    </source>
</reference>
<dbReference type="EMBL" id="JAAIUW010000004">
    <property type="protein sequence ID" value="KAF7834589.1"/>
    <property type="molecule type" value="Genomic_DNA"/>
</dbReference>
<evidence type="ECO:0000313" key="3">
    <source>
        <dbReference type="Proteomes" id="UP000634136"/>
    </source>
</evidence>
<name>A0A834WYG8_9FABA</name>
<keyword evidence="2" id="KW-0223">Dioxygenase</keyword>
<dbReference type="AlphaFoldDB" id="A0A834WYG8"/>
<dbReference type="GO" id="GO:0051213">
    <property type="term" value="F:dioxygenase activity"/>
    <property type="evidence" value="ECO:0007669"/>
    <property type="project" value="UniProtKB-KW"/>
</dbReference>
<accession>A0A834WYG8</accession>
<feature type="region of interest" description="Disordered" evidence="1">
    <location>
        <begin position="84"/>
        <end position="106"/>
    </location>
</feature>
<organism evidence="2 3">
    <name type="scientific">Senna tora</name>
    <dbReference type="NCBI Taxonomy" id="362788"/>
    <lineage>
        <taxon>Eukaryota</taxon>
        <taxon>Viridiplantae</taxon>
        <taxon>Streptophyta</taxon>
        <taxon>Embryophyta</taxon>
        <taxon>Tracheophyta</taxon>
        <taxon>Spermatophyta</taxon>
        <taxon>Magnoliopsida</taxon>
        <taxon>eudicotyledons</taxon>
        <taxon>Gunneridae</taxon>
        <taxon>Pentapetalae</taxon>
        <taxon>rosids</taxon>
        <taxon>fabids</taxon>
        <taxon>Fabales</taxon>
        <taxon>Fabaceae</taxon>
        <taxon>Caesalpinioideae</taxon>
        <taxon>Cassia clade</taxon>
        <taxon>Senna</taxon>
    </lineage>
</organism>
<sequence length="116" mass="12746">MHVLVLKQNYIRHTQTDLPHNPTLPVAYSGRKRSPGFRSDRRPGGYTCRRPSDTCTGGGRSCGHLDHQRAIDCNAGASASSLPNMPHPTPLEAYATTHACPPNEPPAIQSHVWMEH</sequence>
<evidence type="ECO:0000313" key="2">
    <source>
        <dbReference type="EMBL" id="KAF7834589.1"/>
    </source>
</evidence>
<evidence type="ECO:0000256" key="1">
    <source>
        <dbReference type="SAM" id="MobiDB-lite"/>
    </source>
</evidence>
<feature type="region of interest" description="Disordered" evidence="1">
    <location>
        <begin position="16"/>
        <end position="46"/>
    </location>
</feature>